<dbReference type="PROSITE" id="PS00923">
    <property type="entry name" value="ASP_GLU_RACEMASE_1"/>
    <property type="match status" value="1"/>
</dbReference>
<evidence type="ECO:0000313" key="3">
    <source>
        <dbReference type="Proteomes" id="UP000000852"/>
    </source>
</evidence>
<organism evidence="2 3">
    <name type="scientific">Pedobacter heparinus (strain ATCC 13125 / DSM 2366 / CIP 104194 / JCM 7457 / NBRC 12017 / NCIMB 9290 / NRRL B-14731 / HIM 762-3)</name>
    <dbReference type="NCBI Taxonomy" id="485917"/>
    <lineage>
        <taxon>Bacteria</taxon>
        <taxon>Pseudomonadati</taxon>
        <taxon>Bacteroidota</taxon>
        <taxon>Sphingobacteriia</taxon>
        <taxon>Sphingobacteriales</taxon>
        <taxon>Sphingobacteriaceae</taxon>
        <taxon>Pedobacter</taxon>
    </lineage>
</organism>
<proteinExistence type="predicted"/>
<reference evidence="2 3" key="1">
    <citation type="journal article" date="2009" name="Stand. Genomic Sci.">
        <title>Complete genome sequence of Pedobacter heparinus type strain (HIM 762-3).</title>
        <authorList>
            <person name="Han C."/>
            <person name="Spring S."/>
            <person name="Lapidus A."/>
            <person name="Del Rio T.G."/>
            <person name="Tice H."/>
            <person name="Copeland A."/>
            <person name="Cheng J.F."/>
            <person name="Lucas S."/>
            <person name="Chen F."/>
            <person name="Nolan M."/>
            <person name="Bruce D."/>
            <person name="Goodwin L."/>
            <person name="Pitluck S."/>
            <person name="Ivanova N."/>
            <person name="Mavromatis K."/>
            <person name="Mikhailova N."/>
            <person name="Pati A."/>
            <person name="Chen A."/>
            <person name="Palaniappan K."/>
            <person name="Land M."/>
            <person name="Hauser L."/>
            <person name="Chang Y.J."/>
            <person name="Jeffries C.C."/>
            <person name="Saunders E."/>
            <person name="Chertkov O."/>
            <person name="Brettin T."/>
            <person name="Goker M."/>
            <person name="Rohde M."/>
            <person name="Bristow J."/>
            <person name="Eisen J.A."/>
            <person name="Markowitz V."/>
            <person name="Hugenholtz P."/>
            <person name="Kyrpides N.C."/>
            <person name="Klenk H.P."/>
            <person name="Detter J.C."/>
        </authorList>
    </citation>
    <scope>NUCLEOTIDE SEQUENCE [LARGE SCALE GENOMIC DNA]</scope>
    <source>
        <strain evidence="3">ATCC 13125 / DSM 2366 / CIP 104194 / JCM 7457 / NBRC 12017 / NCIMB 9290 / NRRL B-14731 / HIM 762-3</strain>
    </source>
</reference>
<dbReference type="SUPFAM" id="SSF53681">
    <property type="entry name" value="Aspartate/glutamate racemase"/>
    <property type="match status" value="2"/>
</dbReference>
<dbReference type="GO" id="GO:0047661">
    <property type="term" value="F:amino-acid racemase activity"/>
    <property type="evidence" value="ECO:0007669"/>
    <property type="project" value="TreeGrafter"/>
</dbReference>
<dbReference type="Proteomes" id="UP000000852">
    <property type="component" value="Chromosome"/>
</dbReference>
<dbReference type="InterPro" id="IPR001920">
    <property type="entry name" value="Asp/Glu_race"/>
</dbReference>
<dbReference type="PANTHER" id="PTHR21198">
    <property type="entry name" value="GLUTAMATE RACEMASE"/>
    <property type="match status" value="1"/>
</dbReference>
<dbReference type="STRING" id="485917.Phep_3042"/>
<dbReference type="PANTHER" id="PTHR21198:SF3">
    <property type="entry name" value="GLUTAMATE RACEMASE"/>
    <property type="match status" value="1"/>
</dbReference>
<dbReference type="GO" id="GO:0009252">
    <property type="term" value="P:peptidoglycan biosynthetic process"/>
    <property type="evidence" value="ECO:0007669"/>
    <property type="project" value="TreeGrafter"/>
</dbReference>
<gene>
    <name evidence="2" type="ordered locus">Phep_3042</name>
</gene>
<dbReference type="InterPro" id="IPR033134">
    <property type="entry name" value="Asp/Glu_racemase_AS_2"/>
</dbReference>
<dbReference type="PROSITE" id="PS00924">
    <property type="entry name" value="ASP_GLU_RACEMASE_2"/>
    <property type="match status" value="1"/>
</dbReference>
<dbReference type="AlphaFoldDB" id="C6Y2N0"/>
<keyword evidence="1" id="KW-0413">Isomerase</keyword>
<sequence length="508" mass="57283">MKFNRNFLCCISAVLVFSTTESRAQNTKPEAIENAILKDKKNFYYIDFKKYNAADPSLPIGVFDSGTGGLTILNTLVQFDQHNNATKFAGKDNIPDFAKEKFIYLADQANMPYGNYYSEKKNDLLVEHIIKDAQFLLSDKYYLNNTTKNYSSDKQKVKAIVIACNTATAYGKEYIEDFIKTTGINLKVIGVIDAGAQGTLDVFKKDENGSIGVFATVGTIASKGYENTILALKDKLGYKGNLQVYNQGGYGLAEAVDEEPDFINRKAIAPTANYRGPKLDSGAYKIERTLLDVYNFDFSNHKMLCDSKSDECGNMQLNAADNYARYHLVSLMEKIRNTKGAQPLKALVLGCTHYPFLISDIRKILSDLYNFQKNGNFIYRTFMNKDIQIIDPAINVATELYTYLNKQHLFNPAGNMNASEFFISIPNADNKTVITDKEGRFTYNYKYGRNAGEIQEYVKVVPFSRNNIPAETLDRIKTVIPSTYELIKKFHTDNSKLLTLPEAEKIKP</sequence>
<protein>
    <submittedName>
        <fullName evidence="2">Asp/Glu/hydantoin racemase</fullName>
    </submittedName>
</protein>
<dbReference type="KEGG" id="phe:Phep_3042"/>
<accession>C6Y2N0</accession>
<dbReference type="OrthoDB" id="9801055at2"/>
<name>C6Y2N0_PEDHD</name>
<dbReference type="eggNOG" id="COG0796">
    <property type="taxonomic scope" value="Bacteria"/>
</dbReference>
<evidence type="ECO:0000256" key="1">
    <source>
        <dbReference type="ARBA" id="ARBA00023235"/>
    </source>
</evidence>
<evidence type="ECO:0000313" key="2">
    <source>
        <dbReference type="EMBL" id="ACU05240.1"/>
    </source>
</evidence>
<dbReference type="EMBL" id="CP001681">
    <property type="protein sequence ID" value="ACU05240.1"/>
    <property type="molecule type" value="Genomic_DNA"/>
</dbReference>
<dbReference type="RefSeq" id="WP_015808849.1">
    <property type="nucleotide sequence ID" value="NC_013061.1"/>
</dbReference>
<dbReference type="HOGENOM" id="CLU_569447_0_0_10"/>
<keyword evidence="3" id="KW-1185">Reference proteome</keyword>
<dbReference type="Gene3D" id="3.40.50.1860">
    <property type="match status" value="2"/>
</dbReference>
<dbReference type="InterPro" id="IPR018187">
    <property type="entry name" value="Asp/Glu_racemase_AS_1"/>
</dbReference>